<protein>
    <submittedName>
        <fullName evidence="1">Uncharacterized protein</fullName>
    </submittedName>
</protein>
<evidence type="ECO:0000313" key="1">
    <source>
        <dbReference type="EMBL" id="JAD25070.1"/>
    </source>
</evidence>
<accession>A0A0A8YHU0</accession>
<proteinExistence type="predicted"/>
<dbReference type="AlphaFoldDB" id="A0A0A8YHU0"/>
<reference evidence="1" key="2">
    <citation type="journal article" date="2015" name="Data Brief">
        <title>Shoot transcriptome of the giant reed, Arundo donax.</title>
        <authorList>
            <person name="Barrero R.A."/>
            <person name="Guerrero F.D."/>
            <person name="Moolhuijzen P."/>
            <person name="Goolsby J.A."/>
            <person name="Tidwell J."/>
            <person name="Bellgard S.E."/>
            <person name="Bellgard M.I."/>
        </authorList>
    </citation>
    <scope>NUCLEOTIDE SEQUENCE</scope>
    <source>
        <tissue evidence="1">Shoot tissue taken approximately 20 cm above the soil surface</tissue>
    </source>
</reference>
<sequence>MLTVMSLPEPRLFQVRL</sequence>
<organism evidence="1">
    <name type="scientific">Arundo donax</name>
    <name type="common">Giant reed</name>
    <name type="synonym">Donax arundinaceus</name>
    <dbReference type="NCBI Taxonomy" id="35708"/>
    <lineage>
        <taxon>Eukaryota</taxon>
        <taxon>Viridiplantae</taxon>
        <taxon>Streptophyta</taxon>
        <taxon>Embryophyta</taxon>
        <taxon>Tracheophyta</taxon>
        <taxon>Spermatophyta</taxon>
        <taxon>Magnoliopsida</taxon>
        <taxon>Liliopsida</taxon>
        <taxon>Poales</taxon>
        <taxon>Poaceae</taxon>
        <taxon>PACMAD clade</taxon>
        <taxon>Arundinoideae</taxon>
        <taxon>Arundineae</taxon>
        <taxon>Arundo</taxon>
    </lineage>
</organism>
<reference evidence="1" key="1">
    <citation type="submission" date="2014-09" db="EMBL/GenBank/DDBJ databases">
        <authorList>
            <person name="Magalhaes I.L.F."/>
            <person name="Oliveira U."/>
            <person name="Santos F.R."/>
            <person name="Vidigal T.H.D.A."/>
            <person name="Brescovit A.D."/>
            <person name="Santos A.J."/>
        </authorList>
    </citation>
    <scope>NUCLEOTIDE SEQUENCE</scope>
    <source>
        <tissue evidence="1">Shoot tissue taken approximately 20 cm above the soil surface</tissue>
    </source>
</reference>
<dbReference type="EMBL" id="GBRH01272825">
    <property type="protein sequence ID" value="JAD25070.1"/>
    <property type="molecule type" value="Transcribed_RNA"/>
</dbReference>
<name>A0A0A8YHU0_ARUDO</name>